<evidence type="ECO:0000259" key="2">
    <source>
        <dbReference type="Pfam" id="PF12792"/>
    </source>
</evidence>
<organism evidence="3 4">
    <name type="scientific">Pseudomonas putida TRO1</name>
    <dbReference type="NCBI Taxonomy" id="1227924"/>
    <lineage>
        <taxon>Bacteria</taxon>
        <taxon>Pseudomonadati</taxon>
        <taxon>Pseudomonadota</taxon>
        <taxon>Gammaproteobacteria</taxon>
        <taxon>Pseudomonadales</taxon>
        <taxon>Pseudomonadaceae</taxon>
        <taxon>Pseudomonas</taxon>
    </lineage>
</organism>
<evidence type="ECO:0000313" key="3">
    <source>
        <dbReference type="EMBL" id="ENY76123.1"/>
    </source>
</evidence>
<accession>A0AAD2W830</accession>
<name>A0AAD2W830_PSEPU</name>
<dbReference type="Proteomes" id="UP000013237">
    <property type="component" value="Unassembled WGS sequence"/>
</dbReference>
<sequence>MSKIMHAGRSMVELLLLLIAVALVPVVSGLLVMAFQLEAKLAENASISVQEAVFSVDNALDRMHETALRTLPFAGESCDNVKSALQDQVAIRSMVRSLTLLKDNQPYCSTASGSLEHYSSFASSGQRVALSYGPPDTRQKLLVDFHQKGKSNSVIVTAYAMQIRNELDGFLDGLTLLVEFGDRYIWSNGDSRDLERPSQSEFFTSAMSAKYGYTVKGGYPEGFTAQEIRQSVLQIVPSLMLVGIVTGSIVYLALFRARANRRGTAAERT</sequence>
<gene>
    <name evidence="3" type="ORF">C206_18674</name>
</gene>
<comment type="caution">
    <text evidence="3">The sequence shown here is derived from an EMBL/GenBank/DDBJ whole genome shotgun (WGS) entry which is preliminary data.</text>
</comment>
<keyword evidence="1" id="KW-0472">Membrane</keyword>
<evidence type="ECO:0000256" key="1">
    <source>
        <dbReference type="SAM" id="Phobius"/>
    </source>
</evidence>
<evidence type="ECO:0000313" key="4">
    <source>
        <dbReference type="Proteomes" id="UP000013237"/>
    </source>
</evidence>
<reference evidence="3 4" key="1">
    <citation type="submission" date="2013-02" db="EMBL/GenBank/DDBJ databases">
        <title>Insights into the proteome of triclosan-resistant Pseudomonas putida TRO1, isolated from activated sludge.</title>
        <authorList>
            <person name="Lolas I.B."/>
            <person name="Almeida B."/>
            <person name="Starnawski P.M."/>
            <person name="Soenderkaer M."/>
            <person name="Nielsen K.L."/>
            <person name="Nielsen J.L."/>
        </authorList>
    </citation>
    <scope>NUCLEOTIDE SEQUENCE [LARGE SCALE GENOMIC DNA]</scope>
    <source>
        <strain evidence="3 4">TRO1</strain>
    </source>
</reference>
<dbReference type="AlphaFoldDB" id="A0AAD2W830"/>
<feature type="domain" description="Putative cyclic diguanylate phosphodiesterase CSS motif-containing" evidence="2">
    <location>
        <begin position="42"/>
        <end position="230"/>
    </location>
</feature>
<protein>
    <recommendedName>
        <fullName evidence="2">Putative cyclic diguanylate phosphodiesterase CSS motif-containing domain-containing protein</fullName>
    </recommendedName>
</protein>
<dbReference type="InterPro" id="IPR024744">
    <property type="entry name" value="CSS-motif_dom"/>
</dbReference>
<proteinExistence type="predicted"/>
<keyword evidence="1" id="KW-0812">Transmembrane</keyword>
<dbReference type="RefSeq" id="WP_004576561.1">
    <property type="nucleotide sequence ID" value="NZ_APBQ01000115.1"/>
</dbReference>
<dbReference type="Pfam" id="PF12792">
    <property type="entry name" value="CSS-motif"/>
    <property type="match status" value="1"/>
</dbReference>
<feature type="transmembrane region" description="Helical" evidence="1">
    <location>
        <begin position="235"/>
        <end position="254"/>
    </location>
</feature>
<dbReference type="EMBL" id="APBQ01000115">
    <property type="protein sequence ID" value="ENY76123.1"/>
    <property type="molecule type" value="Genomic_DNA"/>
</dbReference>
<keyword evidence="1" id="KW-1133">Transmembrane helix</keyword>